<evidence type="ECO:0000256" key="4">
    <source>
        <dbReference type="ARBA" id="ARBA00023033"/>
    </source>
</evidence>
<dbReference type="AlphaFoldDB" id="A0A060STD1"/>
<reference evidence="6" key="1">
    <citation type="submission" date="2014-01" db="EMBL/GenBank/DDBJ databases">
        <title>The genome of the white-rot fungus Pycnoporus cinnabarinus: a basidiomycete model with a versatile arsenal for lignocellulosic biomass breakdown.</title>
        <authorList>
            <person name="Levasseur A."/>
            <person name="Lomascolo A."/>
            <person name="Ruiz-Duenas F.J."/>
            <person name="Uzan E."/>
            <person name="Piumi F."/>
            <person name="Kues U."/>
            <person name="Ram A.F.J."/>
            <person name="Murat C."/>
            <person name="Haon M."/>
            <person name="Benoit I."/>
            <person name="Arfi Y."/>
            <person name="Chevret D."/>
            <person name="Drula E."/>
            <person name="Kwon M.J."/>
            <person name="Gouret P."/>
            <person name="Lesage-Meessen L."/>
            <person name="Lombard V."/>
            <person name="Mariette J."/>
            <person name="Noirot C."/>
            <person name="Park J."/>
            <person name="Patyshakuliyeva A."/>
            <person name="Wieneger R.A.B."/>
            <person name="Wosten H.A.B."/>
            <person name="Martin F."/>
            <person name="Coutinho P.M."/>
            <person name="de Vries R."/>
            <person name="Martinez A.T."/>
            <person name="Klopp C."/>
            <person name="Pontarotti P."/>
            <person name="Henrissat B."/>
            <person name="Record E."/>
        </authorList>
    </citation>
    <scope>NUCLEOTIDE SEQUENCE [LARGE SCALE GENOMIC DNA]</scope>
    <source>
        <strain evidence="6">BRFM137</strain>
    </source>
</reference>
<dbReference type="Proteomes" id="UP000029665">
    <property type="component" value="Unassembled WGS sequence"/>
</dbReference>
<keyword evidence="1" id="KW-0285">Flavoprotein</keyword>
<keyword evidence="2" id="KW-0274">FAD</keyword>
<protein>
    <recommendedName>
        <fullName evidence="5">FAD-binding domain-containing protein</fullName>
    </recommendedName>
</protein>
<keyword evidence="4" id="KW-0503">Monooxygenase</keyword>
<dbReference type="SUPFAM" id="SSF51905">
    <property type="entry name" value="FAD/NAD(P)-binding domain"/>
    <property type="match status" value="1"/>
</dbReference>
<dbReference type="Pfam" id="PF01494">
    <property type="entry name" value="FAD_binding_3"/>
    <property type="match status" value="1"/>
</dbReference>
<keyword evidence="3" id="KW-0560">Oxidoreductase</keyword>
<evidence type="ECO:0000256" key="1">
    <source>
        <dbReference type="ARBA" id="ARBA00022630"/>
    </source>
</evidence>
<evidence type="ECO:0000313" key="6">
    <source>
        <dbReference type="EMBL" id="CDO77376.1"/>
    </source>
</evidence>
<sequence>MSTSSASEHTHPRIAIVGGGLAGLSLLLTLHKRGIPATVYERDVHRNSRGRLGGNLDLEWTTGQRALRENGLEDAFRMHSHHEADVIRICGKAGVPLLEHGGSDPKDESLKDSRPEINRRVLRGLLLDAIPEDSVK</sequence>
<dbReference type="GO" id="GO:0071949">
    <property type="term" value="F:FAD binding"/>
    <property type="evidence" value="ECO:0007669"/>
    <property type="project" value="InterPro"/>
</dbReference>
<dbReference type="STRING" id="5643.A0A060STD1"/>
<dbReference type="HOGENOM" id="CLU_141613_0_0_1"/>
<dbReference type="Gene3D" id="3.50.50.60">
    <property type="entry name" value="FAD/NAD(P)-binding domain"/>
    <property type="match status" value="1"/>
</dbReference>
<dbReference type="OrthoDB" id="655030at2759"/>
<gene>
    <name evidence="6" type="ORF">BN946_scf184787.g26</name>
</gene>
<feature type="domain" description="FAD-binding" evidence="5">
    <location>
        <begin position="14"/>
        <end position="80"/>
    </location>
</feature>
<accession>A0A060STD1</accession>
<organism evidence="6 7">
    <name type="scientific">Pycnoporus cinnabarinus</name>
    <name type="common">Cinnabar-red polypore</name>
    <name type="synonym">Trametes cinnabarina</name>
    <dbReference type="NCBI Taxonomy" id="5643"/>
    <lineage>
        <taxon>Eukaryota</taxon>
        <taxon>Fungi</taxon>
        <taxon>Dikarya</taxon>
        <taxon>Basidiomycota</taxon>
        <taxon>Agaricomycotina</taxon>
        <taxon>Agaricomycetes</taxon>
        <taxon>Polyporales</taxon>
        <taxon>Polyporaceae</taxon>
        <taxon>Trametes</taxon>
    </lineage>
</organism>
<dbReference type="EMBL" id="CCBP010000451">
    <property type="protein sequence ID" value="CDO77376.1"/>
    <property type="molecule type" value="Genomic_DNA"/>
</dbReference>
<evidence type="ECO:0000259" key="5">
    <source>
        <dbReference type="Pfam" id="PF01494"/>
    </source>
</evidence>
<evidence type="ECO:0000256" key="2">
    <source>
        <dbReference type="ARBA" id="ARBA00022827"/>
    </source>
</evidence>
<evidence type="ECO:0000313" key="7">
    <source>
        <dbReference type="Proteomes" id="UP000029665"/>
    </source>
</evidence>
<dbReference type="PANTHER" id="PTHR46972">
    <property type="entry name" value="MONOOXYGENASE ASQM-RELATED"/>
    <property type="match status" value="1"/>
</dbReference>
<proteinExistence type="predicted"/>
<dbReference type="InterPro" id="IPR002938">
    <property type="entry name" value="FAD-bd"/>
</dbReference>
<dbReference type="InterPro" id="IPR036188">
    <property type="entry name" value="FAD/NAD-bd_sf"/>
</dbReference>
<keyword evidence="7" id="KW-1185">Reference proteome</keyword>
<name>A0A060STD1_PYCCI</name>
<dbReference type="GO" id="GO:0004497">
    <property type="term" value="F:monooxygenase activity"/>
    <property type="evidence" value="ECO:0007669"/>
    <property type="project" value="UniProtKB-KW"/>
</dbReference>
<dbReference type="PANTHER" id="PTHR46972:SF1">
    <property type="entry name" value="FAD DEPENDENT OXIDOREDUCTASE DOMAIN-CONTAINING PROTEIN"/>
    <property type="match status" value="1"/>
</dbReference>
<evidence type="ECO:0000256" key="3">
    <source>
        <dbReference type="ARBA" id="ARBA00023002"/>
    </source>
</evidence>
<comment type="caution">
    <text evidence="6">The sequence shown here is derived from an EMBL/GenBank/DDBJ whole genome shotgun (WGS) entry which is preliminary data.</text>
</comment>